<dbReference type="GO" id="GO:0035251">
    <property type="term" value="F:UDP-glucosyltransferase activity"/>
    <property type="evidence" value="ECO:0007669"/>
    <property type="project" value="InterPro"/>
</dbReference>
<sequence length="487" mass="54104">MANTFAELVFIPAPVIGHIKSIIELARLLVNRDQRLSITVLVIKPPSGSRSGSAIATYIESLANKAIERIRFIELPQDEILPPRDPKAPMTFVNNFINSHCKYVRNIVTDMVSQSQVGYGRVAGFVIDMLCTGMIDLANEFNVPTYVFFTSNAAYLGFELFIQNLCDEQNQDHVIMLFNSDTEIVVPGFVNPLPTKVFPSGFDTKEGLDYVLLTSRKWKEAKGIMVNTFLELETHAIGSLSSYNNVPCMYHVGPILNLERGTTANTDADDVIRWLDGQPDSSVVFLCFGSLGSFDEVQVKEIAHALEQSGHRFLWSLRRPPSPNQTSRATGDYEDPGGILPEGFLERTAGIGKVIGWAPQVAILAHRAVGGFVSHCGWNSILESLWFGVPLATWPIYAEQQMNAFEMVVELGLAVEIKLDHKTDLFSPKSDIVTSKVIESGIRQLMNNIEVRDRMKEMGKMSRATMRERGSSYASVGHLIEDLISNI</sequence>
<comment type="similarity">
    <text evidence="1 4">Belongs to the UDP-glycosyltransferase family.</text>
</comment>
<dbReference type="InterPro" id="IPR002213">
    <property type="entry name" value="UDP_glucos_trans"/>
</dbReference>
<evidence type="ECO:0000256" key="2">
    <source>
        <dbReference type="ARBA" id="ARBA00022679"/>
    </source>
</evidence>
<keyword evidence="2 4" id="KW-0808">Transferase</keyword>
<evidence type="ECO:0000256" key="4">
    <source>
        <dbReference type="RuleBase" id="RU003718"/>
    </source>
</evidence>
<keyword evidence="4" id="KW-0328">Glycosyltransferase</keyword>
<name>A0A2U1PNL8_ARTAN</name>
<dbReference type="Gene3D" id="3.40.50.2000">
    <property type="entry name" value="Glycogen Phosphorylase B"/>
    <property type="match status" value="2"/>
</dbReference>
<dbReference type="AlphaFoldDB" id="A0A2U1PNL8"/>
<dbReference type="FunFam" id="3.40.50.2000:FF:000056">
    <property type="entry name" value="Glycosyltransferase"/>
    <property type="match status" value="1"/>
</dbReference>
<comment type="function">
    <text evidence="3">May glycosylate diterpenes or flavonols in leaves.</text>
</comment>
<dbReference type="EMBL" id="PKPP01000924">
    <property type="protein sequence ID" value="PWA87339.1"/>
    <property type="molecule type" value="Genomic_DNA"/>
</dbReference>
<dbReference type="STRING" id="35608.A0A2U1PNL8"/>
<dbReference type="Pfam" id="PF00201">
    <property type="entry name" value="UDPGT"/>
    <property type="match status" value="1"/>
</dbReference>
<dbReference type="OrthoDB" id="5835829at2759"/>
<dbReference type="PANTHER" id="PTHR48048:SF45">
    <property type="entry name" value="GLYCOSYLTRANSFERASE"/>
    <property type="match status" value="1"/>
</dbReference>
<protein>
    <recommendedName>
        <fullName evidence="5">Glycosyltransferase</fullName>
        <ecNumber evidence="5">2.4.1.-</ecNumber>
    </recommendedName>
</protein>
<accession>A0A2U1PNL8</accession>
<dbReference type="PROSITE" id="PS00375">
    <property type="entry name" value="UDPGT"/>
    <property type="match status" value="1"/>
</dbReference>
<reference evidence="6 7" key="1">
    <citation type="journal article" date="2018" name="Mol. Plant">
        <title>The genome of Artemisia annua provides insight into the evolution of Asteraceae family and artemisinin biosynthesis.</title>
        <authorList>
            <person name="Shen Q."/>
            <person name="Zhang L."/>
            <person name="Liao Z."/>
            <person name="Wang S."/>
            <person name="Yan T."/>
            <person name="Shi P."/>
            <person name="Liu M."/>
            <person name="Fu X."/>
            <person name="Pan Q."/>
            <person name="Wang Y."/>
            <person name="Lv Z."/>
            <person name="Lu X."/>
            <person name="Zhang F."/>
            <person name="Jiang W."/>
            <person name="Ma Y."/>
            <person name="Chen M."/>
            <person name="Hao X."/>
            <person name="Li L."/>
            <person name="Tang Y."/>
            <person name="Lv G."/>
            <person name="Zhou Y."/>
            <person name="Sun X."/>
            <person name="Brodelius P.E."/>
            <person name="Rose J.K.C."/>
            <person name="Tang K."/>
        </authorList>
    </citation>
    <scope>NUCLEOTIDE SEQUENCE [LARGE SCALE GENOMIC DNA]</scope>
    <source>
        <strain evidence="7">cv. Huhao1</strain>
        <tissue evidence="6">Leaf</tissue>
    </source>
</reference>
<comment type="caution">
    <text evidence="6">The sequence shown here is derived from an EMBL/GenBank/DDBJ whole genome shotgun (WGS) entry which is preliminary data.</text>
</comment>
<dbReference type="CDD" id="cd03784">
    <property type="entry name" value="GT1_Gtf-like"/>
    <property type="match status" value="1"/>
</dbReference>
<evidence type="ECO:0000313" key="6">
    <source>
        <dbReference type="EMBL" id="PWA87339.1"/>
    </source>
</evidence>
<dbReference type="PANTHER" id="PTHR48048">
    <property type="entry name" value="GLYCOSYLTRANSFERASE"/>
    <property type="match status" value="1"/>
</dbReference>
<evidence type="ECO:0000256" key="5">
    <source>
        <dbReference type="RuleBase" id="RU362057"/>
    </source>
</evidence>
<dbReference type="Proteomes" id="UP000245207">
    <property type="component" value="Unassembled WGS sequence"/>
</dbReference>
<organism evidence="6 7">
    <name type="scientific">Artemisia annua</name>
    <name type="common">Sweet wormwood</name>
    <dbReference type="NCBI Taxonomy" id="35608"/>
    <lineage>
        <taxon>Eukaryota</taxon>
        <taxon>Viridiplantae</taxon>
        <taxon>Streptophyta</taxon>
        <taxon>Embryophyta</taxon>
        <taxon>Tracheophyta</taxon>
        <taxon>Spermatophyta</taxon>
        <taxon>Magnoliopsida</taxon>
        <taxon>eudicotyledons</taxon>
        <taxon>Gunneridae</taxon>
        <taxon>Pentapetalae</taxon>
        <taxon>asterids</taxon>
        <taxon>campanulids</taxon>
        <taxon>Asterales</taxon>
        <taxon>Asteraceae</taxon>
        <taxon>Asteroideae</taxon>
        <taxon>Anthemideae</taxon>
        <taxon>Artemisiinae</taxon>
        <taxon>Artemisia</taxon>
    </lineage>
</organism>
<proteinExistence type="inferred from homology"/>
<evidence type="ECO:0000256" key="3">
    <source>
        <dbReference type="ARBA" id="ARBA00053747"/>
    </source>
</evidence>
<dbReference type="InterPro" id="IPR035595">
    <property type="entry name" value="UDP_glycos_trans_CS"/>
</dbReference>
<gene>
    <name evidence="6" type="ORF">CTI12_AA132710</name>
</gene>
<dbReference type="SUPFAM" id="SSF53756">
    <property type="entry name" value="UDP-Glycosyltransferase/glycogen phosphorylase"/>
    <property type="match status" value="1"/>
</dbReference>
<dbReference type="InterPro" id="IPR050481">
    <property type="entry name" value="UDP-glycosyltransf_plant"/>
</dbReference>
<evidence type="ECO:0000313" key="7">
    <source>
        <dbReference type="Proteomes" id="UP000245207"/>
    </source>
</evidence>
<keyword evidence="7" id="KW-1185">Reference proteome</keyword>
<evidence type="ECO:0000256" key="1">
    <source>
        <dbReference type="ARBA" id="ARBA00009995"/>
    </source>
</evidence>
<dbReference type="EC" id="2.4.1.-" evidence="5"/>